<feature type="compositionally biased region" description="Basic and acidic residues" evidence="1">
    <location>
        <begin position="1"/>
        <end position="11"/>
    </location>
</feature>
<dbReference type="EMBL" id="MCBS01023640">
    <property type="protein sequence ID" value="RKF75035.1"/>
    <property type="molecule type" value="Genomic_DNA"/>
</dbReference>
<gene>
    <name evidence="2" type="ORF">GcM1_236073</name>
</gene>
<reference evidence="2 3" key="1">
    <citation type="journal article" date="2018" name="BMC Genomics">
        <title>Comparative genome analyses reveal sequence features reflecting distinct modes of host-adaptation between dicot and monocot powdery mildew.</title>
        <authorList>
            <person name="Wu Y."/>
            <person name="Ma X."/>
            <person name="Pan Z."/>
            <person name="Kale S.D."/>
            <person name="Song Y."/>
            <person name="King H."/>
            <person name="Zhang Q."/>
            <person name="Presley C."/>
            <person name="Deng X."/>
            <person name="Wei C.I."/>
            <person name="Xiao S."/>
        </authorList>
    </citation>
    <scope>NUCLEOTIDE SEQUENCE [LARGE SCALE GENOMIC DNA]</scope>
    <source>
        <strain evidence="2">UMSG1</strain>
    </source>
</reference>
<evidence type="ECO:0000313" key="2">
    <source>
        <dbReference type="EMBL" id="RKF75035.1"/>
    </source>
</evidence>
<sequence length="219" mass="24498">MDLEKDLDRALNRSASIDDANRGPGTQTRENVRDRDDYFFVTAKTGAIKQSSSIELEKTARETNINPGQDEAEGSRSGEAVDSHANSSRLYDWGQSIIDDGRFQCLAYRSLPKDSPRPRHDSIRTSQRDYDSPLKEAVESSTSVVYSDTAFHICVTKKKEDGGSNSSSRAVSLSYDPFSLVVRAMVIRSDSHSHLVRSKEKMGRQEKARVERHGPSDLR</sequence>
<accession>A0A420IKM9</accession>
<evidence type="ECO:0000256" key="1">
    <source>
        <dbReference type="SAM" id="MobiDB-lite"/>
    </source>
</evidence>
<feature type="compositionally biased region" description="Basic and acidic residues" evidence="1">
    <location>
        <begin position="73"/>
        <end position="82"/>
    </location>
</feature>
<dbReference type="Proteomes" id="UP000285326">
    <property type="component" value="Unassembled WGS sequence"/>
</dbReference>
<comment type="caution">
    <text evidence="2">The sequence shown here is derived from an EMBL/GenBank/DDBJ whole genome shotgun (WGS) entry which is preliminary data.</text>
</comment>
<feature type="region of interest" description="Disordered" evidence="1">
    <location>
        <begin position="1"/>
        <end position="35"/>
    </location>
</feature>
<dbReference type="AlphaFoldDB" id="A0A420IKM9"/>
<feature type="compositionally biased region" description="Basic and acidic residues" evidence="1">
    <location>
        <begin position="111"/>
        <end position="133"/>
    </location>
</feature>
<organism evidence="2 3">
    <name type="scientific">Golovinomyces cichoracearum</name>
    <dbReference type="NCBI Taxonomy" id="62708"/>
    <lineage>
        <taxon>Eukaryota</taxon>
        <taxon>Fungi</taxon>
        <taxon>Dikarya</taxon>
        <taxon>Ascomycota</taxon>
        <taxon>Pezizomycotina</taxon>
        <taxon>Leotiomycetes</taxon>
        <taxon>Erysiphales</taxon>
        <taxon>Erysiphaceae</taxon>
        <taxon>Golovinomyces</taxon>
    </lineage>
</organism>
<feature type="region of interest" description="Disordered" evidence="1">
    <location>
        <begin position="58"/>
        <end position="83"/>
    </location>
</feature>
<proteinExistence type="predicted"/>
<feature type="region of interest" description="Disordered" evidence="1">
    <location>
        <begin position="192"/>
        <end position="219"/>
    </location>
</feature>
<evidence type="ECO:0000313" key="3">
    <source>
        <dbReference type="Proteomes" id="UP000285326"/>
    </source>
</evidence>
<protein>
    <submittedName>
        <fullName evidence="2">Uncharacterized protein</fullName>
    </submittedName>
</protein>
<feature type="region of interest" description="Disordered" evidence="1">
    <location>
        <begin position="110"/>
        <end position="133"/>
    </location>
</feature>
<name>A0A420IKM9_9PEZI</name>